<gene>
    <name evidence="4" type="ORF">CYMTET_43803</name>
</gene>
<evidence type="ECO:0000313" key="5">
    <source>
        <dbReference type="Proteomes" id="UP001190700"/>
    </source>
</evidence>
<proteinExistence type="inferred from homology"/>
<feature type="domain" description="Phosducin" evidence="3">
    <location>
        <begin position="84"/>
        <end position="245"/>
    </location>
</feature>
<keyword evidence="5" id="KW-1185">Reference proteome</keyword>
<feature type="region of interest" description="Disordered" evidence="2">
    <location>
        <begin position="1"/>
        <end position="30"/>
    </location>
</feature>
<dbReference type="Pfam" id="PF02114">
    <property type="entry name" value="Phosducin"/>
    <property type="match status" value="1"/>
</dbReference>
<evidence type="ECO:0000313" key="4">
    <source>
        <dbReference type="EMBL" id="KAK3246666.1"/>
    </source>
</evidence>
<dbReference type="PANTHER" id="PTHR21148">
    <property type="entry name" value="THIOREDOXIN DOMAIN-CONTAINING PROTEIN 9"/>
    <property type="match status" value="1"/>
</dbReference>
<name>A0AAE0EZL8_9CHLO</name>
<dbReference type="EMBL" id="LGRX02029577">
    <property type="protein sequence ID" value="KAK3246666.1"/>
    <property type="molecule type" value="Genomic_DNA"/>
</dbReference>
<protein>
    <recommendedName>
        <fullName evidence="3">Phosducin domain-containing protein</fullName>
    </recommendedName>
</protein>
<accession>A0AAE0EZL8</accession>
<dbReference type="SUPFAM" id="SSF52833">
    <property type="entry name" value="Thioredoxin-like"/>
    <property type="match status" value="1"/>
</dbReference>
<evidence type="ECO:0000256" key="2">
    <source>
        <dbReference type="SAM" id="MobiDB-lite"/>
    </source>
</evidence>
<dbReference type="InterPro" id="IPR036249">
    <property type="entry name" value="Thioredoxin-like_sf"/>
</dbReference>
<comment type="caution">
    <text evidence="4">The sequence shown here is derived from an EMBL/GenBank/DDBJ whole genome shotgun (WGS) entry which is preliminary data.</text>
</comment>
<feature type="region of interest" description="Disordered" evidence="2">
    <location>
        <begin position="69"/>
        <end position="93"/>
    </location>
</feature>
<dbReference type="InterPro" id="IPR024253">
    <property type="entry name" value="Phosducin_thioredoxin-like_dom"/>
</dbReference>
<feature type="compositionally biased region" description="Acidic residues" evidence="2">
    <location>
        <begin position="80"/>
        <end position="93"/>
    </location>
</feature>
<dbReference type="CDD" id="cd02957">
    <property type="entry name" value="Phd_like"/>
    <property type="match status" value="1"/>
</dbReference>
<evidence type="ECO:0000256" key="1">
    <source>
        <dbReference type="ARBA" id="ARBA00009686"/>
    </source>
</evidence>
<reference evidence="4 5" key="1">
    <citation type="journal article" date="2015" name="Genome Biol. Evol.">
        <title>Comparative Genomics of a Bacterivorous Green Alga Reveals Evolutionary Causalities and Consequences of Phago-Mixotrophic Mode of Nutrition.</title>
        <authorList>
            <person name="Burns J.A."/>
            <person name="Paasch A."/>
            <person name="Narechania A."/>
            <person name="Kim E."/>
        </authorList>
    </citation>
    <scope>NUCLEOTIDE SEQUENCE [LARGE SCALE GENOMIC DNA]</scope>
    <source>
        <strain evidence="4 5">PLY_AMNH</strain>
    </source>
</reference>
<dbReference type="Gene3D" id="3.40.30.10">
    <property type="entry name" value="Glutaredoxin"/>
    <property type="match status" value="1"/>
</dbReference>
<organism evidence="4 5">
    <name type="scientific">Cymbomonas tetramitiformis</name>
    <dbReference type="NCBI Taxonomy" id="36881"/>
    <lineage>
        <taxon>Eukaryota</taxon>
        <taxon>Viridiplantae</taxon>
        <taxon>Chlorophyta</taxon>
        <taxon>Pyramimonadophyceae</taxon>
        <taxon>Pyramimonadales</taxon>
        <taxon>Pyramimonadaceae</taxon>
        <taxon>Cymbomonas</taxon>
    </lineage>
</organism>
<dbReference type="AlphaFoldDB" id="A0AAE0EZL8"/>
<comment type="similarity">
    <text evidence="1">Belongs to the phosducin family.</text>
</comment>
<dbReference type="Proteomes" id="UP001190700">
    <property type="component" value="Unassembled WGS sequence"/>
</dbReference>
<sequence>MSDGIFQPPSTSGLFRERETTEPYPQEDEIDLDECLDPCCAKDKRELEFFNKTMEVLRKNDVTNRATPDFFDPRMQCQPVEDESDLDSLDDDTDEDLNYLRQQRLEQMKQAVSRTSELQRQGHGTCGELKENQLQEELDHGADMLVCHFYIQGAEVCDRVDELLDMLAPRYVKIKFARLSLHKKSEWLKTLDVALPALVCFRGGVVVAKAPGLMPCGGTEDFDETLAQKWLAQAGMLPGYTAGVIDSDDDQEEEECWACEDCGRTYRHEHVRAVRASDYDPEYESDS</sequence>
<evidence type="ECO:0000259" key="3">
    <source>
        <dbReference type="Pfam" id="PF02114"/>
    </source>
</evidence>